<feature type="transmembrane region" description="Helical" evidence="6">
    <location>
        <begin position="359"/>
        <end position="379"/>
    </location>
</feature>
<accession>A0A0F4G9E4</accession>
<evidence type="ECO:0000256" key="2">
    <source>
        <dbReference type="ARBA" id="ARBA00022692"/>
    </source>
</evidence>
<feature type="transmembrane region" description="Helical" evidence="6">
    <location>
        <begin position="318"/>
        <end position="339"/>
    </location>
</feature>
<reference evidence="7 8" key="1">
    <citation type="submission" date="2015-03" db="EMBL/GenBank/DDBJ databases">
        <title>RNA-seq based gene annotation and comparative genomics of four Zymoseptoria species reveal species-specific pathogenicity related genes and transposable element activity.</title>
        <authorList>
            <person name="Grandaubert J."/>
            <person name="Bhattacharyya A."/>
            <person name="Stukenbrock E.H."/>
        </authorList>
    </citation>
    <scope>NUCLEOTIDE SEQUENCE [LARGE SCALE GENOMIC DNA]</scope>
    <source>
        <strain evidence="7 8">Zb18110</strain>
    </source>
</reference>
<dbReference type="EMBL" id="LAFY01004188">
    <property type="protein sequence ID" value="KJX93976.1"/>
    <property type="molecule type" value="Genomic_DNA"/>
</dbReference>
<keyword evidence="2 6" id="KW-0812">Transmembrane</keyword>
<dbReference type="Pfam" id="PF07690">
    <property type="entry name" value="MFS_1"/>
    <property type="match status" value="1"/>
</dbReference>
<feature type="transmembrane region" description="Helical" evidence="6">
    <location>
        <begin position="286"/>
        <end position="306"/>
    </location>
</feature>
<evidence type="ECO:0008006" key="9">
    <source>
        <dbReference type="Google" id="ProtNLM"/>
    </source>
</evidence>
<feature type="compositionally biased region" description="Polar residues" evidence="5">
    <location>
        <begin position="10"/>
        <end position="19"/>
    </location>
</feature>
<keyword evidence="8" id="KW-1185">Reference proteome</keyword>
<sequence>MASDAKEPATPSTHSAPSEQQQQQKVKVKWYRSTIYNAIILGICNFCAPGIWGAMNSLGGGGSQQPWLVNAANSLTFCLMVVTCVMSGIFVKYLGIKWTLIVGAAGFCPYAAGLYCNNRYDSHWFVLFGAACCGLGAGLFWMAEAAVAMSYPEPYNQGRFLGLWLSFRILGQILGGAVNLGLNADRNTAGSVSYSVFQVFIAIQAAAPFAGLLLTNPPDVQRTDGVTVSCSIEKSESSVQELKETGKLLIGRKFVLVIPLIANSVFAEAVFFTYQGLWFSVRARALGSLLSGIVAIVGGNVLGAFLDNKKIAARKRARWSFIGIMTMQGAWWTYGTILVTGYHKTHPSFDWIDSGFGRGFTWFLVMVMSFQINYMYLYFVMASIAKNDAEIIRYAGLLRATESASQAVSYGLTSVKIMGEVGCVYLNFGMWAVAVIPAWFVIREIGVSTGKIIDKRSEDEVREVRVDTKTAL</sequence>
<dbReference type="InterPro" id="IPR051617">
    <property type="entry name" value="UNC-93-like_regulator"/>
</dbReference>
<dbReference type="OrthoDB" id="196103at2759"/>
<feature type="transmembrane region" description="Helical" evidence="6">
    <location>
        <begin position="194"/>
        <end position="214"/>
    </location>
</feature>
<dbReference type="GO" id="GO:0022857">
    <property type="term" value="F:transmembrane transporter activity"/>
    <property type="evidence" value="ECO:0007669"/>
    <property type="project" value="InterPro"/>
</dbReference>
<dbReference type="PANTHER" id="PTHR23294:SF19">
    <property type="entry name" value="DUF895 DOMAIN MEMBRANE PROTEIN-RELATED"/>
    <property type="match status" value="1"/>
</dbReference>
<feature type="transmembrane region" description="Helical" evidence="6">
    <location>
        <begin position="254"/>
        <end position="274"/>
    </location>
</feature>
<feature type="transmembrane region" description="Helical" evidence="6">
    <location>
        <begin position="67"/>
        <end position="91"/>
    </location>
</feature>
<keyword evidence="3 6" id="KW-1133">Transmembrane helix</keyword>
<evidence type="ECO:0000313" key="8">
    <source>
        <dbReference type="Proteomes" id="UP000033647"/>
    </source>
</evidence>
<dbReference type="SUPFAM" id="SSF103473">
    <property type="entry name" value="MFS general substrate transporter"/>
    <property type="match status" value="1"/>
</dbReference>
<name>A0A0F4G9E4_9PEZI</name>
<organism evidence="7 8">
    <name type="scientific">Zymoseptoria brevis</name>
    <dbReference type="NCBI Taxonomy" id="1047168"/>
    <lineage>
        <taxon>Eukaryota</taxon>
        <taxon>Fungi</taxon>
        <taxon>Dikarya</taxon>
        <taxon>Ascomycota</taxon>
        <taxon>Pezizomycotina</taxon>
        <taxon>Dothideomycetes</taxon>
        <taxon>Dothideomycetidae</taxon>
        <taxon>Mycosphaerellales</taxon>
        <taxon>Mycosphaerellaceae</taxon>
        <taxon>Zymoseptoria</taxon>
    </lineage>
</organism>
<feature type="transmembrane region" description="Helical" evidence="6">
    <location>
        <begin position="127"/>
        <end position="148"/>
    </location>
</feature>
<dbReference type="GO" id="GO:0016020">
    <property type="term" value="C:membrane"/>
    <property type="evidence" value="ECO:0007669"/>
    <property type="project" value="UniProtKB-SubCell"/>
</dbReference>
<evidence type="ECO:0000256" key="5">
    <source>
        <dbReference type="SAM" id="MobiDB-lite"/>
    </source>
</evidence>
<dbReference type="AlphaFoldDB" id="A0A0F4G9E4"/>
<keyword evidence="4 6" id="KW-0472">Membrane</keyword>
<feature type="transmembrane region" description="Helical" evidence="6">
    <location>
        <begin position="98"/>
        <end position="115"/>
    </location>
</feature>
<feature type="transmembrane region" description="Helical" evidence="6">
    <location>
        <begin position="424"/>
        <end position="442"/>
    </location>
</feature>
<dbReference type="InterPro" id="IPR011701">
    <property type="entry name" value="MFS"/>
</dbReference>
<proteinExistence type="predicted"/>
<evidence type="ECO:0000256" key="1">
    <source>
        <dbReference type="ARBA" id="ARBA00004141"/>
    </source>
</evidence>
<comment type="subcellular location">
    <subcellularLocation>
        <location evidence="1">Membrane</location>
        <topology evidence="1">Multi-pass membrane protein</topology>
    </subcellularLocation>
</comment>
<dbReference type="Proteomes" id="UP000033647">
    <property type="component" value="Unassembled WGS sequence"/>
</dbReference>
<evidence type="ECO:0000256" key="4">
    <source>
        <dbReference type="ARBA" id="ARBA00023136"/>
    </source>
</evidence>
<feature type="transmembrane region" description="Helical" evidence="6">
    <location>
        <begin position="160"/>
        <end position="182"/>
    </location>
</feature>
<evidence type="ECO:0000256" key="6">
    <source>
        <dbReference type="SAM" id="Phobius"/>
    </source>
</evidence>
<evidence type="ECO:0000313" key="7">
    <source>
        <dbReference type="EMBL" id="KJX93976.1"/>
    </source>
</evidence>
<evidence type="ECO:0000256" key="3">
    <source>
        <dbReference type="ARBA" id="ARBA00022989"/>
    </source>
</evidence>
<dbReference type="InterPro" id="IPR036259">
    <property type="entry name" value="MFS_trans_sf"/>
</dbReference>
<dbReference type="PANTHER" id="PTHR23294">
    <property type="entry name" value="ET TRANSLATION PRODUCT-RELATED"/>
    <property type="match status" value="1"/>
</dbReference>
<comment type="caution">
    <text evidence="7">The sequence shown here is derived from an EMBL/GenBank/DDBJ whole genome shotgun (WGS) entry which is preliminary data.</text>
</comment>
<feature type="region of interest" description="Disordered" evidence="5">
    <location>
        <begin position="1"/>
        <end position="21"/>
    </location>
</feature>
<dbReference type="Gene3D" id="1.20.1250.20">
    <property type="entry name" value="MFS general substrate transporter like domains"/>
    <property type="match status" value="1"/>
</dbReference>
<protein>
    <recommendedName>
        <fullName evidence="9">DUF895 domain membrane protein</fullName>
    </recommendedName>
</protein>
<gene>
    <name evidence="7" type="ORF">TI39_contig4229g00015</name>
</gene>
<feature type="transmembrane region" description="Helical" evidence="6">
    <location>
        <begin position="35"/>
        <end position="55"/>
    </location>
</feature>